<organism evidence="12 13">
    <name type="scientific">Virgibacillus oceani</name>
    <dbReference type="NCBI Taxonomy" id="1479511"/>
    <lineage>
        <taxon>Bacteria</taxon>
        <taxon>Bacillati</taxon>
        <taxon>Bacillota</taxon>
        <taxon>Bacilli</taxon>
        <taxon>Bacillales</taxon>
        <taxon>Bacillaceae</taxon>
        <taxon>Virgibacillus</taxon>
    </lineage>
</organism>
<evidence type="ECO:0000256" key="10">
    <source>
        <dbReference type="SAM" id="Phobius"/>
    </source>
</evidence>
<evidence type="ECO:0000256" key="8">
    <source>
        <dbReference type="RuleBase" id="RU003755"/>
    </source>
</evidence>
<evidence type="ECO:0000256" key="1">
    <source>
        <dbReference type="ARBA" id="ARBA00004651"/>
    </source>
</evidence>
<protein>
    <submittedName>
        <fullName evidence="12">MFS transporter</fullName>
    </submittedName>
</protein>
<evidence type="ECO:0000256" key="5">
    <source>
        <dbReference type="ARBA" id="ARBA00022692"/>
    </source>
</evidence>
<dbReference type="SUPFAM" id="SSF103473">
    <property type="entry name" value="MFS general substrate transporter"/>
    <property type="match status" value="1"/>
</dbReference>
<keyword evidence="6 10" id="KW-1133">Transmembrane helix</keyword>
<dbReference type="InterPro" id="IPR036259">
    <property type="entry name" value="MFS_trans_sf"/>
</dbReference>
<feature type="transmembrane region" description="Helical" evidence="10">
    <location>
        <begin position="192"/>
        <end position="213"/>
    </location>
</feature>
<feature type="transmembrane region" description="Helical" evidence="10">
    <location>
        <begin position="335"/>
        <end position="353"/>
    </location>
</feature>
<evidence type="ECO:0000259" key="11">
    <source>
        <dbReference type="PROSITE" id="PS50850"/>
    </source>
</evidence>
<dbReference type="RefSeq" id="WP_188455671.1">
    <property type="nucleotide sequence ID" value="NZ_BMFR01000010.1"/>
</dbReference>
<evidence type="ECO:0000256" key="3">
    <source>
        <dbReference type="ARBA" id="ARBA00022448"/>
    </source>
</evidence>
<reference evidence="12" key="2">
    <citation type="submission" date="2020-09" db="EMBL/GenBank/DDBJ databases">
        <authorList>
            <person name="Sun Q."/>
            <person name="Zhou Y."/>
        </authorList>
    </citation>
    <scope>NUCLEOTIDE SEQUENCE</scope>
    <source>
        <strain evidence="12">CGMCC 1.12754</strain>
    </source>
</reference>
<feature type="transmembrane region" description="Helical" evidence="10">
    <location>
        <begin position="429"/>
        <end position="450"/>
    </location>
</feature>
<keyword evidence="7 10" id="KW-0472">Membrane</keyword>
<reference evidence="12" key="1">
    <citation type="journal article" date="2014" name="Int. J. Syst. Evol. Microbiol.">
        <title>Complete genome sequence of Corynebacterium casei LMG S-19264T (=DSM 44701T), isolated from a smear-ripened cheese.</title>
        <authorList>
            <consortium name="US DOE Joint Genome Institute (JGI-PGF)"/>
            <person name="Walter F."/>
            <person name="Albersmeier A."/>
            <person name="Kalinowski J."/>
            <person name="Ruckert C."/>
        </authorList>
    </citation>
    <scope>NUCLEOTIDE SEQUENCE</scope>
    <source>
        <strain evidence="12">CGMCC 1.12754</strain>
    </source>
</reference>
<feature type="transmembrane region" description="Helical" evidence="10">
    <location>
        <begin position="21"/>
        <end position="46"/>
    </location>
</feature>
<name>A0A917M5G1_9BACI</name>
<feature type="transmembrane region" description="Helical" evidence="10">
    <location>
        <begin position="249"/>
        <end position="266"/>
    </location>
</feature>
<dbReference type="InterPro" id="IPR050171">
    <property type="entry name" value="MFS_Transporters"/>
</dbReference>
<feature type="transmembrane region" description="Helical" evidence="10">
    <location>
        <begin position="152"/>
        <end position="172"/>
    </location>
</feature>
<feature type="domain" description="Major facilitator superfamily (MFS) profile" evidence="11">
    <location>
        <begin position="1"/>
        <end position="218"/>
    </location>
</feature>
<dbReference type="PROSITE" id="PS50850">
    <property type="entry name" value="MFS"/>
    <property type="match status" value="1"/>
</dbReference>
<evidence type="ECO:0000256" key="6">
    <source>
        <dbReference type="ARBA" id="ARBA00022989"/>
    </source>
</evidence>
<proteinExistence type="inferred from homology"/>
<evidence type="ECO:0000256" key="2">
    <source>
        <dbReference type="ARBA" id="ARBA00005982"/>
    </source>
</evidence>
<sequence length="469" mass="52285">MASVIEGNVDKQGKRKHPKGLFLLFITEMWERYSYYGMRGILVLYLTEQFISGGLGMDNATALQLYGLYTGLVYLTPMIGGWLTDRLMGLRTAITIGGITMALGDFTLFAVQHQWGLYLGLFLLIIGNGFFKPNISTLVGELYDKNDERKDSAFTIFYMGINLGAFFSPLIAGLIYGEWFYSNQNGVEHFGYHYAFLASSIGMIIGQILFTTLSNKYLGDVGKKPSREKATPSNSENAKPLTRNERHRTAVIFILAAFVIMFWVGFEQAGASFTLYTRDFIDRTLFGWEVPVSWFQSLNPLFILLLAPIISAIWVKLSRTDRGDFSIPTKMSFGLMLLGLGFMIMVPAVLMTGSDEGNITVKANMLFMIFTYLMHTLGELCLSPIGLSMVTKMSPLKFASLLMGVWFLSNAAANYLAGHVASLTTTFGYLEIFAYLGIAAIALGLLLLALTKPIQKLMYLDELDEVDNR</sequence>
<dbReference type="InterPro" id="IPR020846">
    <property type="entry name" value="MFS_dom"/>
</dbReference>
<dbReference type="GO" id="GO:0006857">
    <property type="term" value="P:oligopeptide transport"/>
    <property type="evidence" value="ECO:0007669"/>
    <property type="project" value="InterPro"/>
</dbReference>
<evidence type="ECO:0000256" key="4">
    <source>
        <dbReference type="ARBA" id="ARBA00022475"/>
    </source>
</evidence>
<dbReference type="NCBIfam" id="TIGR00924">
    <property type="entry name" value="yjdL_sub1_fam"/>
    <property type="match status" value="2"/>
</dbReference>
<dbReference type="EMBL" id="BMFR01000010">
    <property type="protein sequence ID" value="GGG78307.1"/>
    <property type="molecule type" value="Genomic_DNA"/>
</dbReference>
<comment type="caution">
    <text evidence="12">The sequence shown here is derived from an EMBL/GenBank/DDBJ whole genome shotgun (WGS) entry which is preliminary data.</text>
</comment>
<comment type="similarity">
    <text evidence="2 8">Belongs to the major facilitator superfamily. Proton-dependent oligopeptide transporter (POT/PTR) (TC 2.A.17) family.</text>
</comment>
<gene>
    <name evidence="12" type="ORF">GCM10011398_24430</name>
</gene>
<accession>A0A917M5G1</accession>
<evidence type="ECO:0000256" key="7">
    <source>
        <dbReference type="ARBA" id="ARBA00023136"/>
    </source>
</evidence>
<comment type="subcellular location">
    <subcellularLocation>
        <location evidence="1">Cell membrane</location>
        <topology evidence="1">Multi-pass membrane protein</topology>
    </subcellularLocation>
    <subcellularLocation>
        <location evidence="8">Membrane</location>
        <topology evidence="8">Multi-pass membrane protein</topology>
    </subcellularLocation>
</comment>
<feature type="transmembrane region" description="Helical" evidence="10">
    <location>
        <begin position="365"/>
        <end position="386"/>
    </location>
</feature>
<feature type="transmembrane region" description="Helical" evidence="10">
    <location>
        <begin position="90"/>
        <end position="109"/>
    </location>
</feature>
<feature type="region of interest" description="Disordered" evidence="9">
    <location>
        <begin position="222"/>
        <end position="242"/>
    </location>
</feature>
<dbReference type="PROSITE" id="PS01023">
    <property type="entry name" value="PTR2_2"/>
    <property type="match status" value="1"/>
</dbReference>
<dbReference type="GO" id="GO:0005886">
    <property type="term" value="C:plasma membrane"/>
    <property type="evidence" value="ECO:0007669"/>
    <property type="project" value="UniProtKB-SubCell"/>
</dbReference>
<dbReference type="FunFam" id="1.20.1250.20:FF:000146">
    <property type="entry name" value="Amino acid/peptide transporter"/>
    <property type="match status" value="1"/>
</dbReference>
<evidence type="ECO:0000256" key="9">
    <source>
        <dbReference type="SAM" id="MobiDB-lite"/>
    </source>
</evidence>
<dbReference type="InterPro" id="IPR018456">
    <property type="entry name" value="PTR2_symporter_CS"/>
</dbReference>
<dbReference type="Gene3D" id="1.20.1250.20">
    <property type="entry name" value="MFS general substrate transporter like domains"/>
    <property type="match status" value="2"/>
</dbReference>
<dbReference type="CDD" id="cd17346">
    <property type="entry name" value="MFS_DtpA_like"/>
    <property type="match status" value="1"/>
</dbReference>
<feature type="transmembrane region" description="Helical" evidence="10">
    <location>
        <begin position="398"/>
        <end position="417"/>
    </location>
</feature>
<dbReference type="PANTHER" id="PTHR23517">
    <property type="entry name" value="RESISTANCE PROTEIN MDTM, PUTATIVE-RELATED-RELATED"/>
    <property type="match status" value="1"/>
</dbReference>
<dbReference type="PANTHER" id="PTHR23517:SF15">
    <property type="entry name" value="PROTON-DEPENDENT OLIGOPEPTIDE FAMILY TRANSPORT PROTEIN"/>
    <property type="match status" value="1"/>
</dbReference>
<keyword evidence="3 8" id="KW-0813">Transport</keyword>
<evidence type="ECO:0000313" key="12">
    <source>
        <dbReference type="EMBL" id="GGG78307.1"/>
    </source>
</evidence>
<dbReference type="InterPro" id="IPR005279">
    <property type="entry name" value="Dipep/tripep_permease"/>
</dbReference>
<feature type="transmembrane region" description="Helical" evidence="10">
    <location>
        <begin position="66"/>
        <end position="83"/>
    </location>
</feature>
<dbReference type="Pfam" id="PF00854">
    <property type="entry name" value="PTR2"/>
    <property type="match status" value="2"/>
</dbReference>
<keyword evidence="5 8" id="KW-0812">Transmembrane</keyword>
<dbReference type="InterPro" id="IPR000109">
    <property type="entry name" value="POT_fam"/>
</dbReference>
<dbReference type="Proteomes" id="UP000622860">
    <property type="component" value="Unassembled WGS sequence"/>
</dbReference>
<keyword evidence="13" id="KW-1185">Reference proteome</keyword>
<keyword evidence="4" id="KW-1003">Cell membrane</keyword>
<dbReference type="GO" id="GO:1904680">
    <property type="term" value="F:peptide transmembrane transporter activity"/>
    <property type="evidence" value="ECO:0007669"/>
    <property type="project" value="InterPro"/>
</dbReference>
<feature type="transmembrane region" description="Helical" evidence="10">
    <location>
        <begin position="294"/>
        <end position="315"/>
    </location>
</feature>
<evidence type="ECO:0000313" key="13">
    <source>
        <dbReference type="Proteomes" id="UP000622860"/>
    </source>
</evidence>
<dbReference type="AlphaFoldDB" id="A0A917M5G1"/>